<dbReference type="Gene3D" id="3.30.428.70">
    <property type="match status" value="1"/>
</dbReference>
<name>A0ABY0GVI6_9PEZI</name>
<dbReference type="InterPro" id="IPR009163">
    <property type="entry name" value="Ap4A_phos1/2"/>
</dbReference>
<dbReference type="PANTHER" id="PTHR38420">
    <property type="entry name" value="AP-4-A PHOSPHORYLASE II"/>
    <property type="match status" value="1"/>
</dbReference>
<dbReference type="Proteomes" id="UP000294003">
    <property type="component" value="Unassembled WGS sequence"/>
</dbReference>
<evidence type="ECO:0000256" key="1">
    <source>
        <dbReference type="SAM" id="MobiDB-lite"/>
    </source>
</evidence>
<sequence length="330" mass="37352">MTIPLSEEELVAEFDRRWNRGIIFYEDNPKIQTQKINGFQYEFTVTGAIGKKPFIKDNADEPPAQTSLVKKSPGYVPGSDIDVSGYEITYINDTHLLMFNKFCMYRPHLLLLTKDGHRRQYEQLDLQDFQASWKVLRSLNWKYFMFFNCGKDGGCSRLHKHVQISPYLKDRLIPWPETSSEPPNTPYEFVLRRFESGLAPHEVLVIYQQMMTEVRSLLGLNGTPSDYVPHNVALGQGWILVIPRRNAGVGGAYGNTLSMLGMVSVATKEELKCWLSQGPREVQSQLGIPRIVGSGTKAQSSNGHHILSHSRGCSISTQDGLESQRQEAVN</sequence>
<feature type="domain" description="Ap4A phosphorylase 1/2 N-terminal" evidence="3">
    <location>
        <begin position="88"/>
        <end position="167"/>
    </location>
</feature>
<feature type="domain" description="ATP adenylyltransferase C-terminal" evidence="2">
    <location>
        <begin position="183"/>
        <end position="289"/>
    </location>
</feature>
<gene>
    <name evidence="4" type="ORF">DL762_008644</name>
</gene>
<dbReference type="EMBL" id="QJNS01000376">
    <property type="protein sequence ID" value="RYO78560.1"/>
    <property type="molecule type" value="Genomic_DNA"/>
</dbReference>
<accession>A0ABY0GVI6</accession>
<dbReference type="Pfam" id="PF19327">
    <property type="entry name" value="Ap4A_phos_N"/>
    <property type="match status" value="1"/>
</dbReference>
<dbReference type="InterPro" id="IPR043171">
    <property type="entry name" value="Ap4A_phos1/2-like"/>
</dbReference>
<reference evidence="4 5" key="1">
    <citation type="submission" date="2018-06" db="EMBL/GenBank/DDBJ databases">
        <title>Complete Genomes of Monosporascus.</title>
        <authorList>
            <person name="Robinson A.J."/>
            <person name="Natvig D.O."/>
        </authorList>
    </citation>
    <scope>NUCLEOTIDE SEQUENCE [LARGE SCALE GENOMIC DNA]</scope>
    <source>
        <strain evidence="4 5">CBS 609.92</strain>
    </source>
</reference>
<evidence type="ECO:0000259" key="2">
    <source>
        <dbReference type="Pfam" id="PF09830"/>
    </source>
</evidence>
<feature type="region of interest" description="Disordered" evidence="1">
    <location>
        <begin position="294"/>
        <end position="330"/>
    </location>
</feature>
<dbReference type="InterPro" id="IPR045759">
    <property type="entry name" value="Ap4A_phos1/2_N"/>
</dbReference>
<dbReference type="Pfam" id="PF09830">
    <property type="entry name" value="ATP_transf"/>
    <property type="match status" value="1"/>
</dbReference>
<protein>
    <recommendedName>
        <fullName evidence="6">ATP adenylyltransferase</fullName>
    </recommendedName>
</protein>
<feature type="compositionally biased region" description="Polar residues" evidence="1">
    <location>
        <begin position="311"/>
        <end position="330"/>
    </location>
</feature>
<dbReference type="InterPro" id="IPR019200">
    <property type="entry name" value="ATP_adenylylTrfase_C"/>
</dbReference>
<evidence type="ECO:0008006" key="6">
    <source>
        <dbReference type="Google" id="ProtNLM"/>
    </source>
</evidence>
<organism evidence="4 5">
    <name type="scientific">Monosporascus cannonballus</name>
    <dbReference type="NCBI Taxonomy" id="155416"/>
    <lineage>
        <taxon>Eukaryota</taxon>
        <taxon>Fungi</taxon>
        <taxon>Dikarya</taxon>
        <taxon>Ascomycota</taxon>
        <taxon>Pezizomycotina</taxon>
        <taxon>Sordariomycetes</taxon>
        <taxon>Xylariomycetidae</taxon>
        <taxon>Xylariales</taxon>
        <taxon>Xylariales incertae sedis</taxon>
        <taxon>Monosporascus</taxon>
    </lineage>
</organism>
<dbReference type="PANTHER" id="PTHR38420:SF1">
    <property type="entry name" value="PUTATIVE (AFU_ORTHOLOGUE AFUA_5G14690)-RELATED"/>
    <property type="match status" value="1"/>
</dbReference>
<keyword evidence="5" id="KW-1185">Reference proteome</keyword>
<evidence type="ECO:0000313" key="4">
    <source>
        <dbReference type="EMBL" id="RYO78560.1"/>
    </source>
</evidence>
<evidence type="ECO:0000313" key="5">
    <source>
        <dbReference type="Proteomes" id="UP000294003"/>
    </source>
</evidence>
<proteinExistence type="predicted"/>
<evidence type="ECO:0000259" key="3">
    <source>
        <dbReference type="Pfam" id="PF19327"/>
    </source>
</evidence>
<dbReference type="SUPFAM" id="SSF54197">
    <property type="entry name" value="HIT-like"/>
    <property type="match status" value="1"/>
</dbReference>
<comment type="caution">
    <text evidence="4">The sequence shown here is derived from an EMBL/GenBank/DDBJ whole genome shotgun (WGS) entry which is preliminary data.</text>
</comment>
<dbReference type="InterPro" id="IPR036265">
    <property type="entry name" value="HIT-like_sf"/>
</dbReference>